<organism evidence="2 3">
    <name type="scientific">Pleodorina starrii</name>
    <dbReference type="NCBI Taxonomy" id="330485"/>
    <lineage>
        <taxon>Eukaryota</taxon>
        <taxon>Viridiplantae</taxon>
        <taxon>Chlorophyta</taxon>
        <taxon>core chlorophytes</taxon>
        <taxon>Chlorophyceae</taxon>
        <taxon>CS clade</taxon>
        <taxon>Chlamydomonadales</taxon>
        <taxon>Volvocaceae</taxon>
        <taxon>Pleodorina</taxon>
    </lineage>
</organism>
<feature type="region of interest" description="Disordered" evidence="1">
    <location>
        <begin position="1"/>
        <end position="22"/>
    </location>
</feature>
<name>A0A9W6BFY7_9CHLO</name>
<sequence length="109" mass="11583">MKMDSNCTGRMDSKMDSKMDSTVRMHSKMDNNCQEATSGWPLVESCHCELLLRAAVAVSDGNRPIRCEGCCGEVLKRRVGSYRHAMAATGGGAGGGAGLASRKEQGQGE</sequence>
<reference evidence="2 3" key="1">
    <citation type="journal article" date="2023" name="Commun. Biol.">
        <title>Reorganization of the ancestral sex-determining regions during the evolution of trioecy in Pleodorina starrii.</title>
        <authorList>
            <person name="Takahashi K."/>
            <person name="Suzuki S."/>
            <person name="Kawai-Toyooka H."/>
            <person name="Yamamoto K."/>
            <person name="Hamaji T."/>
            <person name="Ootsuki R."/>
            <person name="Yamaguchi H."/>
            <person name="Kawachi M."/>
            <person name="Higashiyama T."/>
            <person name="Nozaki H."/>
        </authorList>
    </citation>
    <scope>NUCLEOTIDE SEQUENCE [LARGE SCALE GENOMIC DNA]</scope>
    <source>
        <strain evidence="2 3">NIES-4479</strain>
    </source>
</reference>
<evidence type="ECO:0000313" key="2">
    <source>
        <dbReference type="EMBL" id="GLC51506.1"/>
    </source>
</evidence>
<evidence type="ECO:0000313" key="3">
    <source>
        <dbReference type="Proteomes" id="UP001165080"/>
    </source>
</evidence>
<gene>
    <name evidence="2" type="primary">PLESTMB000075</name>
    <name evidence="2" type="ORF">PLESTB_000509900</name>
</gene>
<dbReference type="Proteomes" id="UP001165080">
    <property type="component" value="Unassembled WGS sequence"/>
</dbReference>
<protein>
    <submittedName>
        <fullName evidence="2">Uncharacterized protein</fullName>
    </submittedName>
</protein>
<dbReference type="EMBL" id="BRXU01000004">
    <property type="protein sequence ID" value="GLC51506.1"/>
    <property type="molecule type" value="Genomic_DNA"/>
</dbReference>
<dbReference type="AlphaFoldDB" id="A0A9W6BFY7"/>
<feature type="region of interest" description="Disordered" evidence="1">
    <location>
        <begin position="87"/>
        <end position="109"/>
    </location>
</feature>
<proteinExistence type="predicted"/>
<feature type="compositionally biased region" description="Gly residues" evidence="1">
    <location>
        <begin position="89"/>
        <end position="98"/>
    </location>
</feature>
<keyword evidence="3" id="KW-1185">Reference proteome</keyword>
<evidence type="ECO:0000256" key="1">
    <source>
        <dbReference type="SAM" id="MobiDB-lite"/>
    </source>
</evidence>
<feature type="compositionally biased region" description="Basic and acidic residues" evidence="1">
    <location>
        <begin position="11"/>
        <end position="22"/>
    </location>
</feature>
<accession>A0A9W6BFY7</accession>
<comment type="caution">
    <text evidence="2">The sequence shown here is derived from an EMBL/GenBank/DDBJ whole genome shotgun (WGS) entry which is preliminary data.</text>
</comment>